<name>A0ABQ9W644_SAGOE</name>
<proteinExistence type="predicted"/>
<keyword evidence="2" id="KW-1185">Reference proteome</keyword>
<sequence>MTDDKESLPNIKDLAFLKNQLENLQWHVEDEVNSRVGQDGSLLSSPFLKGFLASCGGHTEGISSIGLCHEHLCWHLCSSSYAVPNVEMALKDYLQSLCKGPDYL</sequence>
<comment type="caution">
    <text evidence="1">The sequence shown here is derived from an EMBL/GenBank/DDBJ whole genome shotgun (WGS) entry which is preliminary data.</text>
</comment>
<evidence type="ECO:0000313" key="1">
    <source>
        <dbReference type="EMBL" id="KAK2115822.1"/>
    </source>
</evidence>
<dbReference type="EMBL" id="JASSZA010000003">
    <property type="protein sequence ID" value="KAK2115822.1"/>
    <property type="molecule type" value="Genomic_DNA"/>
</dbReference>
<dbReference type="Proteomes" id="UP001266305">
    <property type="component" value="Unassembled WGS sequence"/>
</dbReference>
<protein>
    <submittedName>
        <fullName evidence="1">Uncharacterized protein</fullName>
    </submittedName>
</protein>
<gene>
    <name evidence="1" type="ORF">P7K49_006448</name>
</gene>
<accession>A0ABQ9W644</accession>
<organism evidence="1 2">
    <name type="scientific">Saguinus oedipus</name>
    <name type="common">Cotton-top tamarin</name>
    <name type="synonym">Oedipomidas oedipus</name>
    <dbReference type="NCBI Taxonomy" id="9490"/>
    <lineage>
        <taxon>Eukaryota</taxon>
        <taxon>Metazoa</taxon>
        <taxon>Chordata</taxon>
        <taxon>Craniata</taxon>
        <taxon>Vertebrata</taxon>
        <taxon>Euteleostomi</taxon>
        <taxon>Mammalia</taxon>
        <taxon>Eutheria</taxon>
        <taxon>Euarchontoglires</taxon>
        <taxon>Primates</taxon>
        <taxon>Haplorrhini</taxon>
        <taxon>Platyrrhini</taxon>
        <taxon>Cebidae</taxon>
        <taxon>Callitrichinae</taxon>
        <taxon>Saguinus</taxon>
    </lineage>
</organism>
<evidence type="ECO:0000313" key="2">
    <source>
        <dbReference type="Proteomes" id="UP001266305"/>
    </source>
</evidence>
<reference evidence="1 2" key="1">
    <citation type="submission" date="2023-05" db="EMBL/GenBank/DDBJ databases">
        <title>B98-5 Cell Line De Novo Hybrid Assembly: An Optical Mapping Approach.</title>
        <authorList>
            <person name="Kananen K."/>
            <person name="Auerbach J.A."/>
            <person name="Kautto E."/>
            <person name="Blachly J.S."/>
        </authorList>
    </citation>
    <scope>NUCLEOTIDE SEQUENCE [LARGE SCALE GENOMIC DNA]</scope>
    <source>
        <strain evidence="1">B95-8</strain>
        <tissue evidence="1">Cell line</tissue>
    </source>
</reference>